<feature type="chain" id="PRO_5046956058" description="Cytochrome c domain-containing protein" evidence="1">
    <location>
        <begin position="23"/>
        <end position="154"/>
    </location>
</feature>
<gene>
    <name evidence="2" type="ORF">JY572_13720</name>
</gene>
<dbReference type="RefSeq" id="WP_206718679.1">
    <property type="nucleotide sequence ID" value="NZ_CP071091.1"/>
</dbReference>
<reference evidence="2 3" key="1">
    <citation type="submission" date="2021-02" db="EMBL/GenBank/DDBJ databases">
        <title>De Novo genome assembly of isolated myxobacteria.</title>
        <authorList>
            <person name="Stevens D.C."/>
        </authorList>
    </citation>
    <scope>NUCLEOTIDE SEQUENCE [LARGE SCALE GENOMIC DNA]</scope>
    <source>
        <strain evidence="2 3">SCHIC003</strain>
    </source>
</reference>
<evidence type="ECO:0000256" key="1">
    <source>
        <dbReference type="SAM" id="SignalP"/>
    </source>
</evidence>
<dbReference type="PROSITE" id="PS51257">
    <property type="entry name" value="PROKAR_LIPOPROTEIN"/>
    <property type="match status" value="1"/>
</dbReference>
<name>A0ABX7NEF1_9BACT</name>
<evidence type="ECO:0000313" key="2">
    <source>
        <dbReference type="EMBL" id="QSQ17043.1"/>
    </source>
</evidence>
<protein>
    <recommendedName>
        <fullName evidence="4">Cytochrome c domain-containing protein</fullName>
    </recommendedName>
</protein>
<evidence type="ECO:0000313" key="3">
    <source>
        <dbReference type="Proteomes" id="UP000663090"/>
    </source>
</evidence>
<keyword evidence="3" id="KW-1185">Reference proteome</keyword>
<feature type="signal peptide" evidence="1">
    <location>
        <begin position="1"/>
        <end position="22"/>
    </location>
</feature>
<evidence type="ECO:0008006" key="4">
    <source>
        <dbReference type="Google" id="ProtNLM"/>
    </source>
</evidence>
<accession>A0ABX7NEF1</accession>
<dbReference type="EMBL" id="CP071091">
    <property type="protein sequence ID" value="QSQ17043.1"/>
    <property type="molecule type" value="Genomic_DNA"/>
</dbReference>
<sequence length="154" mass="15526">MRGRKWMLVAGVVLAMGGGAVGCSDKDSGTTSGGPQDPPPPATFTQIYTTLIAARCMPCHTTPGGIGVVQGMLDMTTQAAAYVNLVNVPTAGSGCAGVGIRVVPGQPAMSILYQKVNLVDPAPCGAKMPLGGIPLTQAEVDMIASWISAGALNN</sequence>
<dbReference type="Proteomes" id="UP000663090">
    <property type="component" value="Chromosome"/>
</dbReference>
<organism evidence="2 3">
    <name type="scientific">Myxococcus landrumensis</name>
    <dbReference type="NCBI Taxonomy" id="2813577"/>
    <lineage>
        <taxon>Bacteria</taxon>
        <taxon>Pseudomonadati</taxon>
        <taxon>Myxococcota</taxon>
        <taxon>Myxococcia</taxon>
        <taxon>Myxococcales</taxon>
        <taxon>Cystobacterineae</taxon>
        <taxon>Myxococcaceae</taxon>
        <taxon>Myxococcus</taxon>
    </lineage>
</organism>
<keyword evidence="1" id="KW-0732">Signal</keyword>
<proteinExistence type="predicted"/>